<accession>A0A1F4SQ52</accession>
<dbReference type="Proteomes" id="UP000178417">
    <property type="component" value="Unassembled WGS sequence"/>
</dbReference>
<comment type="caution">
    <text evidence="1">The sequence shown here is derived from an EMBL/GenBank/DDBJ whole genome shotgun (WGS) entry which is preliminary data.</text>
</comment>
<proteinExistence type="predicted"/>
<gene>
    <name evidence="1" type="ORF">A2310_00935</name>
</gene>
<dbReference type="EMBL" id="MEUB01000035">
    <property type="protein sequence ID" value="OGC21833.1"/>
    <property type="molecule type" value="Genomic_DNA"/>
</dbReference>
<name>A0A1F4SQ52_UNCSA</name>
<organism evidence="1 2">
    <name type="scientific">candidate division WOR-1 bacterium RIFOXYB2_FULL_37_13</name>
    <dbReference type="NCBI Taxonomy" id="1802579"/>
    <lineage>
        <taxon>Bacteria</taxon>
        <taxon>Bacillati</taxon>
        <taxon>Saganbacteria</taxon>
    </lineage>
</organism>
<dbReference type="AlphaFoldDB" id="A0A1F4SQ52"/>
<reference evidence="1 2" key="1">
    <citation type="journal article" date="2016" name="Nat. Commun.">
        <title>Thousands of microbial genomes shed light on interconnected biogeochemical processes in an aquifer system.</title>
        <authorList>
            <person name="Anantharaman K."/>
            <person name="Brown C.T."/>
            <person name="Hug L.A."/>
            <person name="Sharon I."/>
            <person name="Castelle C.J."/>
            <person name="Probst A.J."/>
            <person name="Thomas B.C."/>
            <person name="Singh A."/>
            <person name="Wilkins M.J."/>
            <person name="Karaoz U."/>
            <person name="Brodie E.L."/>
            <person name="Williams K.H."/>
            <person name="Hubbard S.S."/>
            <person name="Banfield J.F."/>
        </authorList>
    </citation>
    <scope>NUCLEOTIDE SEQUENCE [LARGE SCALE GENOMIC DNA]</scope>
</reference>
<sequence length="138" mass="15643">MQKQIDKLIIPSGLIRRAKTYSLVFDEDELYIINTGPAGREVITKNIIEDAVVSFVLDRIAKKVAEGEEKLKTLGVKQLANEKGNAFIEKNAIIKTEVKVNFFNTLILKINTIKGNFSFNCNAHKKEDIETFVKCLRE</sequence>
<protein>
    <submittedName>
        <fullName evidence="1">Uncharacterized protein</fullName>
    </submittedName>
</protein>
<evidence type="ECO:0000313" key="1">
    <source>
        <dbReference type="EMBL" id="OGC21833.1"/>
    </source>
</evidence>
<evidence type="ECO:0000313" key="2">
    <source>
        <dbReference type="Proteomes" id="UP000178417"/>
    </source>
</evidence>